<keyword evidence="1" id="KW-0812">Transmembrane</keyword>
<protein>
    <submittedName>
        <fullName evidence="2">Uncharacterized protein</fullName>
    </submittedName>
</protein>
<reference evidence="2 3" key="1">
    <citation type="submission" date="2023-02" db="EMBL/GenBank/DDBJ databases">
        <title>Novel Oscillospiraceae bacterial genomes.</title>
        <authorList>
            <person name="Srinivasan S."/>
            <person name="Austin M.N."/>
            <person name="Fiedler T.L."/>
            <person name="Strenk S.M."/>
            <person name="Agnew K.J."/>
            <person name="Nagana Gowda G.A."/>
            <person name="Raftery D."/>
            <person name="Beamer M.A."/>
            <person name="Achilles S.L."/>
            <person name="Wiesenfeld H.C."/>
            <person name="Fredricks D.N."/>
            <person name="Hillier S.L."/>
        </authorList>
    </citation>
    <scope>NUCLEOTIDE SEQUENCE [LARGE SCALE GENOMIC DNA]</scope>
    <source>
        <strain evidence="2 3">CHIC02 1186E3-8</strain>
    </source>
</reference>
<keyword evidence="3" id="KW-1185">Reference proteome</keyword>
<feature type="transmembrane region" description="Helical" evidence="1">
    <location>
        <begin position="6"/>
        <end position="23"/>
    </location>
</feature>
<dbReference type="Proteomes" id="UP001220478">
    <property type="component" value="Chromosome"/>
</dbReference>
<organism evidence="2 3">
    <name type="scientific">Amygdalobacter indicium</name>
    <dbReference type="NCBI Taxonomy" id="3029272"/>
    <lineage>
        <taxon>Bacteria</taxon>
        <taxon>Bacillati</taxon>
        <taxon>Bacillota</taxon>
        <taxon>Clostridia</taxon>
        <taxon>Eubacteriales</taxon>
        <taxon>Oscillospiraceae</taxon>
        <taxon>Amygdalobacter</taxon>
    </lineage>
</organism>
<keyword evidence="1" id="KW-0472">Membrane</keyword>
<evidence type="ECO:0000313" key="3">
    <source>
        <dbReference type="Proteomes" id="UP001220478"/>
    </source>
</evidence>
<name>A0ABY8C7H2_9FIRM</name>
<dbReference type="RefSeq" id="WP_315571925.1">
    <property type="nucleotide sequence ID" value="NZ_CP118868.1"/>
</dbReference>
<accession>A0ABY8C7H2</accession>
<evidence type="ECO:0000256" key="1">
    <source>
        <dbReference type="SAM" id="Phobius"/>
    </source>
</evidence>
<proteinExistence type="predicted"/>
<keyword evidence="1" id="KW-1133">Transmembrane helix</keyword>
<dbReference type="EMBL" id="CP118868">
    <property type="protein sequence ID" value="WEG35854.1"/>
    <property type="molecule type" value="Genomic_DNA"/>
</dbReference>
<gene>
    <name evidence="2" type="ORF">PYS61_01425</name>
</gene>
<sequence length="188" mass="22507">MRKKYYLFSIVIVVVLALALYFYQKQRTNFFNYSVRDMQPRVYYEIDGPIIVGYEKELAQDGTESEFKQVQKLFSSLKENDFTENREIKKGLVHFCLKFGARNFYFHEAEITVEEAPSSAGKSTSKADIIKPRRHYRHYTIKPESQAKLKNLYDYVRTVVLPSEEEEKIRKILIKYRDKKYRDWKGQK</sequence>
<evidence type="ECO:0000313" key="2">
    <source>
        <dbReference type="EMBL" id="WEG35854.1"/>
    </source>
</evidence>